<dbReference type="PANTHER" id="PTHR36924">
    <property type="entry name" value="ANTITOXIN HIGA-1"/>
    <property type="match status" value="1"/>
</dbReference>
<keyword evidence="1" id="KW-0238">DNA-binding</keyword>
<dbReference type="Proteomes" id="UP000005737">
    <property type="component" value="Unassembled WGS sequence"/>
</dbReference>
<name>H2CGJ4_9LEPT</name>
<evidence type="ECO:0000259" key="2">
    <source>
        <dbReference type="PROSITE" id="PS50943"/>
    </source>
</evidence>
<feature type="domain" description="HTH cro/C1-type" evidence="2">
    <location>
        <begin position="29"/>
        <end position="69"/>
    </location>
</feature>
<reference evidence="3 4" key="1">
    <citation type="submission" date="2011-10" db="EMBL/GenBank/DDBJ databases">
        <title>The Improved High-Quality Draft genome of Leptonema illini DSM 21528.</title>
        <authorList>
            <consortium name="US DOE Joint Genome Institute (JGI-PGF)"/>
            <person name="Lucas S."/>
            <person name="Copeland A."/>
            <person name="Lapidus A."/>
            <person name="Glavina del Rio T."/>
            <person name="Dalin E."/>
            <person name="Tice H."/>
            <person name="Bruce D."/>
            <person name="Goodwin L."/>
            <person name="Pitluck S."/>
            <person name="Peters L."/>
            <person name="Mikhailova N."/>
            <person name="Held B."/>
            <person name="Kyrpides N."/>
            <person name="Mavromatis K."/>
            <person name="Ivanova N."/>
            <person name="Markowitz V."/>
            <person name="Cheng J.-F."/>
            <person name="Hugenholtz P."/>
            <person name="Woyke T."/>
            <person name="Wu D."/>
            <person name="Gronow S."/>
            <person name="Wellnitz S."/>
            <person name="Brambilla E.-M."/>
            <person name="Klenk H.-P."/>
            <person name="Eisen J.A."/>
        </authorList>
    </citation>
    <scope>NUCLEOTIDE SEQUENCE [LARGE SCALE GENOMIC DNA]</scope>
    <source>
        <strain evidence="3 4">DSM 21528</strain>
    </source>
</reference>
<dbReference type="RefSeq" id="WP_002774141.1">
    <property type="nucleotide sequence ID" value="NZ_JH597773.1"/>
</dbReference>
<keyword evidence="4" id="KW-1185">Reference proteome</keyword>
<dbReference type="CDD" id="cd00093">
    <property type="entry name" value="HTH_XRE"/>
    <property type="match status" value="1"/>
</dbReference>
<accession>H2CGJ4</accession>
<dbReference type="InterPro" id="IPR013430">
    <property type="entry name" value="Toxin_antidote_HigA"/>
</dbReference>
<dbReference type="PROSITE" id="PS50943">
    <property type="entry name" value="HTH_CROC1"/>
    <property type="match status" value="1"/>
</dbReference>
<dbReference type="Pfam" id="PF01381">
    <property type="entry name" value="HTH_3"/>
    <property type="match status" value="1"/>
</dbReference>
<sequence>MKNKIPNVHPGEILSEEFLKPMEITPYRLAKETRIPATRVSDIINGKRGISADTALRFSKFFGNSVDFWMGIQDEFEIREQREKLGKELAKIRNYKDVVSA</sequence>
<evidence type="ECO:0000313" key="3">
    <source>
        <dbReference type="EMBL" id="EHQ07911.1"/>
    </source>
</evidence>
<dbReference type="STRING" id="183.GCA_002009735_03993"/>
<dbReference type="SMART" id="SM00530">
    <property type="entry name" value="HTH_XRE"/>
    <property type="match status" value="1"/>
</dbReference>
<proteinExistence type="predicted"/>
<dbReference type="EMBL" id="JH597773">
    <property type="protein sequence ID" value="EHQ07911.1"/>
    <property type="molecule type" value="Genomic_DNA"/>
</dbReference>
<dbReference type="PANTHER" id="PTHR36924:SF1">
    <property type="entry name" value="ANTITOXIN HIGA-1"/>
    <property type="match status" value="1"/>
</dbReference>
<organism evidence="3 4">
    <name type="scientific">Leptonema illini DSM 21528</name>
    <dbReference type="NCBI Taxonomy" id="929563"/>
    <lineage>
        <taxon>Bacteria</taxon>
        <taxon>Pseudomonadati</taxon>
        <taxon>Spirochaetota</taxon>
        <taxon>Spirochaetia</taxon>
        <taxon>Leptospirales</taxon>
        <taxon>Leptospiraceae</taxon>
        <taxon>Leptonema</taxon>
    </lineage>
</organism>
<evidence type="ECO:0000256" key="1">
    <source>
        <dbReference type="ARBA" id="ARBA00023125"/>
    </source>
</evidence>
<evidence type="ECO:0000313" key="4">
    <source>
        <dbReference type="Proteomes" id="UP000005737"/>
    </source>
</evidence>
<dbReference type="GO" id="GO:0003677">
    <property type="term" value="F:DNA binding"/>
    <property type="evidence" value="ECO:0007669"/>
    <property type="project" value="UniProtKB-KW"/>
</dbReference>
<dbReference type="AlphaFoldDB" id="H2CGJ4"/>
<dbReference type="HOGENOM" id="CLU_140230_5_2_12"/>
<dbReference type="InterPro" id="IPR010982">
    <property type="entry name" value="Lambda_DNA-bd_dom_sf"/>
</dbReference>
<protein>
    <submittedName>
        <fullName evidence="3">Plasmid maintenance system antidote protein, XRE family</fullName>
    </submittedName>
</protein>
<dbReference type="Gene3D" id="1.10.260.40">
    <property type="entry name" value="lambda repressor-like DNA-binding domains"/>
    <property type="match status" value="1"/>
</dbReference>
<dbReference type="SUPFAM" id="SSF47413">
    <property type="entry name" value="lambda repressor-like DNA-binding domains"/>
    <property type="match status" value="1"/>
</dbReference>
<gene>
    <name evidence="3" type="ORF">Lepil_3249</name>
</gene>
<dbReference type="NCBIfam" id="TIGR02607">
    <property type="entry name" value="antidote_HigA"/>
    <property type="match status" value="1"/>
</dbReference>
<dbReference type="InterPro" id="IPR001387">
    <property type="entry name" value="Cro/C1-type_HTH"/>
</dbReference>